<protein>
    <recommendedName>
        <fullName evidence="4">DUF2807 domain-containing protein</fullName>
    </recommendedName>
</protein>
<dbReference type="EMBL" id="CP034562">
    <property type="protein sequence ID" value="AZQ64512.1"/>
    <property type="molecule type" value="Genomic_DNA"/>
</dbReference>
<dbReference type="Proteomes" id="UP000267268">
    <property type="component" value="Chromosome 1"/>
</dbReference>
<sequence>MKQKLNLLLCTISLLAFISCENTDLSNTATIVEGSYRIDQISAKTSQGQTTISATQLGDEIIITEKDSRIVDIQVIVNDISVSFGSSSQNFLNTTYQDVLVEGNAENKMFSLSKTFSSNSNANLSGSINDNGRISLSYNISGTEIFYLEGSKL</sequence>
<dbReference type="RefSeq" id="WP_126618274.1">
    <property type="nucleotide sequence ID" value="NZ_CP034562.1"/>
</dbReference>
<evidence type="ECO:0000313" key="2">
    <source>
        <dbReference type="EMBL" id="AZQ64512.1"/>
    </source>
</evidence>
<dbReference type="PROSITE" id="PS51257">
    <property type="entry name" value="PROKAR_LIPOPROTEIN"/>
    <property type="match status" value="1"/>
</dbReference>
<evidence type="ECO:0008006" key="4">
    <source>
        <dbReference type="Google" id="ProtNLM"/>
    </source>
</evidence>
<name>A0A3Q9FQ27_9BACT</name>
<organism evidence="2 3">
    <name type="scientific">Flammeovirga pectinis</name>
    <dbReference type="NCBI Taxonomy" id="2494373"/>
    <lineage>
        <taxon>Bacteria</taxon>
        <taxon>Pseudomonadati</taxon>
        <taxon>Bacteroidota</taxon>
        <taxon>Cytophagia</taxon>
        <taxon>Cytophagales</taxon>
        <taxon>Flammeovirgaceae</taxon>
        <taxon>Flammeovirga</taxon>
    </lineage>
</organism>
<feature type="signal peptide" evidence="1">
    <location>
        <begin position="1"/>
        <end position="18"/>
    </location>
</feature>
<gene>
    <name evidence="2" type="ORF">EI427_20570</name>
</gene>
<dbReference type="AlphaFoldDB" id="A0A3Q9FQ27"/>
<keyword evidence="3" id="KW-1185">Reference proteome</keyword>
<evidence type="ECO:0000256" key="1">
    <source>
        <dbReference type="SAM" id="SignalP"/>
    </source>
</evidence>
<feature type="chain" id="PRO_5018568258" description="DUF2807 domain-containing protein" evidence="1">
    <location>
        <begin position="19"/>
        <end position="153"/>
    </location>
</feature>
<accession>A0A3Q9FQ27</accession>
<dbReference type="KEGG" id="fll:EI427_20570"/>
<proteinExistence type="predicted"/>
<reference evidence="2 3" key="1">
    <citation type="submission" date="2018-12" db="EMBL/GenBank/DDBJ databases">
        <title>Flammeovirga pectinis sp. nov., isolated from the gut of the Korean scallop, Patinopecten yessoensis.</title>
        <authorList>
            <person name="Bae J.-W."/>
            <person name="Jeong Y.-S."/>
            <person name="Kang W."/>
        </authorList>
    </citation>
    <scope>NUCLEOTIDE SEQUENCE [LARGE SCALE GENOMIC DNA]</scope>
    <source>
        <strain evidence="2 3">L12M1</strain>
    </source>
</reference>
<dbReference type="OrthoDB" id="980355at2"/>
<evidence type="ECO:0000313" key="3">
    <source>
        <dbReference type="Proteomes" id="UP000267268"/>
    </source>
</evidence>
<keyword evidence="1" id="KW-0732">Signal</keyword>